<evidence type="ECO:0000256" key="2">
    <source>
        <dbReference type="ARBA" id="ARBA00022692"/>
    </source>
</evidence>
<dbReference type="InterPro" id="IPR017871">
    <property type="entry name" value="ABC_transporter-like_CS"/>
</dbReference>
<sequence length="1331" mass="149762">MALLIWAEAIKIVDTPDDPYSFWALMANCINFDFVLSHGAELMANHENCDGGLKWSTIWKQVSCRYFDDPQNQSIPEQPTIGHLFIMLAIDALILIVITWYVEAVNPGGEGVPQKPWFFVLVRNGLASLTELILVQPSYWFPQCATQKRQEMGSISDRPTEKSYAKIEVEPANVKATIKVVNLCKTYGTNCFKKLFDCKFGKTGEKKAVDHLNLNMYHGQITALLGHNGAGKSTTFSMLTGVTGPSSGTAFIDGYDIRTSLPQIRKSLGLCPQYNILFDNLTVMEHLEFFCKLKGRPYFESEAMDIITRLKIDFKKDCYAGTLSGGQKRKLSLSIALIGGSEIVMLDEPTSGMDPGARHETWTLLQAEKANRSMLLTTHYMEEADLLGDRIAIMAHGQLQCCGSGMYLKNEYGAGYHLTVVYKRFKDQNGQDLFAQHFGPSTLDVLKRFSPNVAMHSCVGQEATFLLPASDRSRFAGMFKSLEQKQAQLNINSFGVSITTMEEVFLKVGDLANERMKIFNEDDDLPESTEKIADDDTHIKLLRADRRLAGNAYYLQHAKAMFIKRAIYFYRRWTQFIPQLLIPFLIMIGISVCETKLATPEQEYYSDRPYSDPYGGGNQMFQSVSPYGGEMSTQGQGSWTTPSIYEDSFTKEPQPLTKPPYYDDPTMPTPRDYIEIPTGDPGIIFLLSCGLVVSMALVVAGYANFLIRERKKKSKHMQMLSGLRPWMYWLTAFGWDVGCYLLTTVCFMIIYLAVDVKPWVGRGESIGVLILSMLLFAWTVIPFVYTFQFAFNSAAKGHTMIVVYLSITGLIGAIAVPSIRLSQIDPSKKSDTAYIWSIVFSWFFPVYNLSNCFITVYSNEVARRACLTISKKSGYTCSTLFNAAYFEPSCCGNDSQRKFVNNVLAHTSEKGILIGIIFFMIQGFIFWFTTIALENGWFSKMCVRKEKPQTKTAKNGHINLAFNTNNLQQKSVEDSDVLEEKRLVQNMTAQSHTIIVDKLTKWYGSFNAVKGVSFHVDIRDCFGLLGVNGAGKTSTFQMLTGENAISEGDALINGYSTKSDWRRAGAHAGYCPQYDAIIKEMSGEETLYMFARLRGIYEEDIPRIVYAVIQAIGIGMYAKRQIKTYSGGNKRRLSLGIAPRLESIPRPGVSSGIFSQRDANLTTLVREQGTALVLTSHSMEECEALCTSLAIMVHGQFRCFGSVQHLKNRYGAGYTLLIRLQDVDAAENAKREILCRFPGSMLKEEHVLQLNFELKKSNNVTWSSLFSQMEQIVGPLRIADYSLSQTTLEQIFVEFSRDTPIVDHHEMVQKEELLTRRTPMNGLNRDMNSWI</sequence>
<feature type="transmembrane region" description="Helical" evidence="7">
    <location>
        <begin position="728"/>
        <end position="754"/>
    </location>
</feature>
<evidence type="ECO:0000256" key="3">
    <source>
        <dbReference type="ARBA" id="ARBA00022741"/>
    </source>
</evidence>
<protein>
    <recommendedName>
        <fullName evidence="8">ABC transporter domain-containing protein</fullName>
    </recommendedName>
</protein>
<dbReference type="PANTHER" id="PTHR19229:SF250">
    <property type="entry name" value="ABC TRANSPORTER DOMAIN-CONTAINING PROTEIN-RELATED"/>
    <property type="match status" value="1"/>
</dbReference>
<evidence type="ECO:0000256" key="7">
    <source>
        <dbReference type="SAM" id="Phobius"/>
    </source>
</evidence>
<dbReference type="InterPro" id="IPR027417">
    <property type="entry name" value="P-loop_NTPase"/>
</dbReference>
<dbReference type="Pfam" id="PF23321">
    <property type="entry name" value="R1_ABCA1"/>
    <property type="match status" value="1"/>
</dbReference>
<dbReference type="InterPro" id="IPR003439">
    <property type="entry name" value="ABC_transporter-like_ATP-bd"/>
</dbReference>
<dbReference type="PANTHER" id="PTHR19229">
    <property type="entry name" value="ATP-BINDING CASSETTE TRANSPORTER SUBFAMILY A ABCA"/>
    <property type="match status" value="1"/>
</dbReference>
<dbReference type="CDD" id="cd03263">
    <property type="entry name" value="ABC_subfamily_A"/>
    <property type="match status" value="2"/>
</dbReference>
<dbReference type="InterPro" id="IPR013525">
    <property type="entry name" value="ABC2_TM"/>
</dbReference>
<dbReference type="PROSITE" id="PS00211">
    <property type="entry name" value="ABC_TRANSPORTER_1"/>
    <property type="match status" value="1"/>
</dbReference>
<feature type="transmembrane region" description="Helical" evidence="7">
    <location>
        <begin position="683"/>
        <end position="707"/>
    </location>
</feature>
<evidence type="ECO:0000313" key="9">
    <source>
        <dbReference type="EMBL" id="TKR67159.1"/>
    </source>
</evidence>
<comment type="caution">
    <text evidence="9">The sequence shown here is derived from an EMBL/GenBank/DDBJ whole genome shotgun (WGS) entry which is preliminary data.</text>
</comment>
<dbReference type="SMART" id="SM00382">
    <property type="entry name" value="AAA"/>
    <property type="match status" value="1"/>
</dbReference>
<evidence type="ECO:0000256" key="4">
    <source>
        <dbReference type="ARBA" id="ARBA00022840"/>
    </source>
</evidence>
<feature type="transmembrane region" description="Helical" evidence="7">
    <location>
        <begin position="799"/>
        <end position="821"/>
    </location>
</feature>
<name>A0A4U5MDD9_STECR</name>
<dbReference type="FunFam" id="3.40.50.300:FF:000933">
    <property type="entry name" value="ABC transporter A family member 7"/>
    <property type="match status" value="1"/>
</dbReference>
<dbReference type="SUPFAM" id="SSF52540">
    <property type="entry name" value="P-loop containing nucleoside triphosphate hydrolases"/>
    <property type="match status" value="2"/>
</dbReference>
<dbReference type="EMBL" id="AZBU02000008">
    <property type="protein sequence ID" value="TKR67159.1"/>
    <property type="molecule type" value="Genomic_DNA"/>
</dbReference>
<evidence type="ECO:0000256" key="6">
    <source>
        <dbReference type="ARBA" id="ARBA00023136"/>
    </source>
</evidence>
<keyword evidence="5 7" id="KW-1133">Transmembrane helix</keyword>
<dbReference type="GO" id="GO:0016887">
    <property type="term" value="F:ATP hydrolysis activity"/>
    <property type="evidence" value="ECO:0007669"/>
    <property type="project" value="InterPro"/>
</dbReference>
<dbReference type="GO" id="GO:0016020">
    <property type="term" value="C:membrane"/>
    <property type="evidence" value="ECO:0007669"/>
    <property type="project" value="UniProtKB-SubCell"/>
</dbReference>
<dbReference type="GO" id="GO:0140359">
    <property type="term" value="F:ABC-type transporter activity"/>
    <property type="evidence" value="ECO:0007669"/>
    <property type="project" value="InterPro"/>
</dbReference>
<comment type="subcellular location">
    <subcellularLocation>
        <location evidence="1">Membrane</location>
        <topology evidence="1">Multi-pass membrane protein</topology>
    </subcellularLocation>
</comment>
<dbReference type="Proteomes" id="UP000298663">
    <property type="component" value="Unassembled WGS sequence"/>
</dbReference>
<evidence type="ECO:0000313" key="10">
    <source>
        <dbReference type="Proteomes" id="UP000298663"/>
    </source>
</evidence>
<keyword evidence="2 7" id="KW-0812">Transmembrane</keyword>
<dbReference type="PROSITE" id="PS50893">
    <property type="entry name" value="ABC_TRANSPORTER_2"/>
    <property type="match status" value="2"/>
</dbReference>
<proteinExistence type="predicted"/>
<keyword evidence="10" id="KW-1185">Reference proteome</keyword>
<evidence type="ECO:0000259" key="8">
    <source>
        <dbReference type="PROSITE" id="PS50893"/>
    </source>
</evidence>
<accession>A0A4U5MDD9</accession>
<dbReference type="InterPro" id="IPR026082">
    <property type="entry name" value="ABCA"/>
</dbReference>
<feature type="transmembrane region" description="Helical" evidence="7">
    <location>
        <begin position="766"/>
        <end position="787"/>
    </location>
</feature>
<keyword evidence="6 7" id="KW-0472">Membrane</keyword>
<gene>
    <name evidence="9" type="ORF">L596_023352</name>
</gene>
<dbReference type="STRING" id="34508.A0A4U5MDD9"/>
<evidence type="ECO:0000256" key="5">
    <source>
        <dbReference type="ARBA" id="ARBA00022989"/>
    </source>
</evidence>
<dbReference type="OrthoDB" id="10255969at2759"/>
<dbReference type="GO" id="GO:0005524">
    <property type="term" value="F:ATP binding"/>
    <property type="evidence" value="ECO:0007669"/>
    <property type="project" value="UniProtKB-KW"/>
</dbReference>
<dbReference type="InterPro" id="IPR003593">
    <property type="entry name" value="AAA+_ATPase"/>
</dbReference>
<dbReference type="GO" id="GO:0005319">
    <property type="term" value="F:lipid transporter activity"/>
    <property type="evidence" value="ECO:0007669"/>
    <property type="project" value="TreeGrafter"/>
</dbReference>
<feature type="domain" description="ABC transporter" evidence="8">
    <location>
        <begin position="178"/>
        <end position="421"/>
    </location>
</feature>
<keyword evidence="4" id="KW-0067">ATP-binding</keyword>
<reference evidence="9 10" key="2">
    <citation type="journal article" date="2019" name="G3 (Bethesda)">
        <title>Hybrid Assembly of the Genome of the Entomopathogenic Nematode Steinernema carpocapsae Identifies the X-Chromosome.</title>
        <authorList>
            <person name="Serra L."/>
            <person name="Macchietto M."/>
            <person name="Macias-Munoz A."/>
            <person name="McGill C.J."/>
            <person name="Rodriguez I.M."/>
            <person name="Rodriguez B."/>
            <person name="Murad R."/>
            <person name="Mortazavi A."/>
        </authorList>
    </citation>
    <scope>NUCLEOTIDE SEQUENCE [LARGE SCALE GENOMIC DNA]</scope>
    <source>
        <strain evidence="9 10">ALL</strain>
    </source>
</reference>
<keyword evidence="3" id="KW-0547">Nucleotide-binding</keyword>
<organism evidence="9 10">
    <name type="scientific">Steinernema carpocapsae</name>
    <name type="common">Entomopathogenic nematode</name>
    <dbReference type="NCBI Taxonomy" id="34508"/>
    <lineage>
        <taxon>Eukaryota</taxon>
        <taxon>Metazoa</taxon>
        <taxon>Ecdysozoa</taxon>
        <taxon>Nematoda</taxon>
        <taxon>Chromadorea</taxon>
        <taxon>Rhabditida</taxon>
        <taxon>Tylenchina</taxon>
        <taxon>Panagrolaimomorpha</taxon>
        <taxon>Strongyloidoidea</taxon>
        <taxon>Steinernematidae</taxon>
        <taxon>Steinernema</taxon>
    </lineage>
</organism>
<evidence type="ECO:0000256" key="1">
    <source>
        <dbReference type="ARBA" id="ARBA00004141"/>
    </source>
</evidence>
<dbReference type="InterPro" id="IPR056264">
    <property type="entry name" value="R2_ABCA1-4-like"/>
</dbReference>
<reference evidence="9 10" key="1">
    <citation type="journal article" date="2015" name="Genome Biol.">
        <title>Comparative genomics of Steinernema reveals deeply conserved gene regulatory networks.</title>
        <authorList>
            <person name="Dillman A.R."/>
            <person name="Macchietto M."/>
            <person name="Porter C.F."/>
            <person name="Rogers A."/>
            <person name="Williams B."/>
            <person name="Antoshechkin I."/>
            <person name="Lee M.M."/>
            <person name="Goodwin Z."/>
            <person name="Lu X."/>
            <person name="Lewis E.E."/>
            <person name="Goodrich-Blair H."/>
            <person name="Stock S.P."/>
            <person name="Adams B.J."/>
            <person name="Sternberg P.W."/>
            <person name="Mortazavi A."/>
        </authorList>
    </citation>
    <scope>NUCLEOTIDE SEQUENCE [LARGE SCALE GENOMIC DNA]</scope>
    <source>
        <strain evidence="9 10">ALL</strain>
    </source>
</reference>
<feature type="transmembrane region" description="Helical" evidence="7">
    <location>
        <begin position="912"/>
        <end position="933"/>
    </location>
</feature>
<feature type="transmembrane region" description="Helical" evidence="7">
    <location>
        <begin position="833"/>
        <end position="854"/>
    </location>
</feature>
<dbReference type="Gene3D" id="3.40.50.300">
    <property type="entry name" value="P-loop containing nucleotide triphosphate hydrolases"/>
    <property type="match status" value="2"/>
</dbReference>
<feature type="domain" description="ABC transporter" evidence="8">
    <location>
        <begin position="994"/>
        <end position="1219"/>
    </location>
</feature>
<dbReference type="Pfam" id="PF00005">
    <property type="entry name" value="ABC_tran"/>
    <property type="match status" value="2"/>
</dbReference>
<dbReference type="Pfam" id="PF12698">
    <property type="entry name" value="ABC2_membrane_3"/>
    <property type="match status" value="1"/>
</dbReference>